<keyword evidence="1 3" id="KW-0378">Hydrolase</keyword>
<reference evidence="4" key="1">
    <citation type="submission" date="2012-06" db="EMBL/GenBank/DDBJ databases">
        <title>Complete sequence of chromosome of Desulfomonile tiedjei DSM 6799.</title>
        <authorList>
            <person name="Lucas S."/>
            <person name="Copeland A."/>
            <person name="Lapidus A."/>
            <person name="Glavina del Rio T."/>
            <person name="Dalin E."/>
            <person name="Tice H."/>
            <person name="Bruce D."/>
            <person name="Goodwin L."/>
            <person name="Pitluck S."/>
            <person name="Peters L."/>
            <person name="Ovchinnikova G."/>
            <person name="Zeytun A."/>
            <person name="Lu M."/>
            <person name="Kyrpides N."/>
            <person name="Mavromatis K."/>
            <person name="Ivanova N."/>
            <person name="Brettin T."/>
            <person name="Detter J.C."/>
            <person name="Han C."/>
            <person name="Larimer F."/>
            <person name="Land M."/>
            <person name="Hauser L."/>
            <person name="Markowitz V."/>
            <person name="Cheng J.-F."/>
            <person name="Hugenholtz P."/>
            <person name="Woyke T."/>
            <person name="Wu D."/>
            <person name="Spring S."/>
            <person name="Schroeder M."/>
            <person name="Brambilla E."/>
            <person name="Klenk H.-P."/>
            <person name="Eisen J.A."/>
        </authorList>
    </citation>
    <scope>NUCLEOTIDE SEQUENCE [LARGE SCALE GENOMIC DNA]</scope>
    <source>
        <strain evidence="4">ATCC 49306 / DSM 6799 / DCB-1</strain>
    </source>
</reference>
<proteinExistence type="predicted"/>
<dbReference type="PANTHER" id="PTHR22946">
    <property type="entry name" value="DIENELACTONE HYDROLASE DOMAIN-CONTAINING PROTEIN-RELATED"/>
    <property type="match status" value="1"/>
</dbReference>
<organism evidence="3 4">
    <name type="scientific">Desulfomonile tiedjei (strain ATCC 49306 / DSM 6799 / DCB-1)</name>
    <dbReference type="NCBI Taxonomy" id="706587"/>
    <lineage>
        <taxon>Bacteria</taxon>
        <taxon>Pseudomonadati</taxon>
        <taxon>Thermodesulfobacteriota</taxon>
        <taxon>Desulfomonilia</taxon>
        <taxon>Desulfomonilales</taxon>
        <taxon>Desulfomonilaceae</taxon>
        <taxon>Desulfomonile</taxon>
    </lineage>
</organism>
<name>I4C0Y7_DESTA</name>
<dbReference type="OrthoDB" id="9810066at2"/>
<evidence type="ECO:0000313" key="4">
    <source>
        <dbReference type="Proteomes" id="UP000006055"/>
    </source>
</evidence>
<dbReference type="Gene3D" id="3.40.50.1820">
    <property type="entry name" value="alpha/beta hydrolase"/>
    <property type="match status" value="1"/>
</dbReference>
<evidence type="ECO:0000259" key="2">
    <source>
        <dbReference type="Pfam" id="PF01738"/>
    </source>
</evidence>
<evidence type="ECO:0000313" key="3">
    <source>
        <dbReference type="EMBL" id="AFM23228.1"/>
    </source>
</evidence>
<dbReference type="Pfam" id="PF01738">
    <property type="entry name" value="DLH"/>
    <property type="match status" value="1"/>
</dbReference>
<gene>
    <name evidence="3" type="ordered locus">Desti_0495</name>
</gene>
<dbReference type="InterPro" id="IPR029058">
    <property type="entry name" value="AB_hydrolase_fold"/>
</dbReference>
<dbReference type="AlphaFoldDB" id="I4C0Y7"/>
<protein>
    <submittedName>
        <fullName evidence="3">Dienelactone hydrolase family protein</fullName>
    </submittedName>
</protein>
<dbReference type="HOGENOM" id="CLU_082991_0_0_7"/>
<accession>I4C0Y7</accession>
<sequence length="238" mass="26184">MSTFSEKTIRVPAGPHVLEANLNIPDEAQGVVVFAHGSGSGRLSTRNRSVARTLFDQGMGTLLIDLLTESEEKIDFLTRQYRFDIDLLAKRLIKIIDWLVSYSETDKLRIGCFGSSTGAAAALIAAAERPRNVCAVVSRGGRPDMALHVLSEVRAPTLFVVGGNDRTVLQLNETAYNQLQTKKRLEIVPGASHLFEEPGALETVASLAAEWFSIHLNRDESYPANERSCDFHSEQQSL</sequence>
<dbReference type="STRING" id="706587.Desti_0495"/>
<dbReference type="Proteomes" id="UP000006055">
    <property type="component" value="Chromosome"/>
</dbReference>
<evidence type="ECO:0000256" key="1">
    <source>
        <dbReference type="ARBA" id="ARBA00022801"/>
    </source>
</evidence>
<dbReference type="PANTHER" id="PTHR22946:SF9">
    <property type="entry name" value="POLYKETIDE TRANSFERASE AF380"/>
    <property type="match status" value="1"/>
</dbReference>
<dbReference type="RefSeq" id="WP_014808387.1">
    <property type="nucleotide sequence ID" value="NC_018025.1"/>
</dbReference>
<dbReference type="InterPro" id="IPR050261">
    <property type="entry name" value="FrsA_esterase"/>
</dbReference>
<feature type="domain" description="Dienelactone hydrolase" evidence="2">
    <location>
        <begin position="19"/>
        <end position="201"/>
    </location>
</feature>
<dbReference type="PATRIC" id="fig|706587.4.peg.566"/>
<dbReference type="EMBL" id="CP003360">
    <property type="protein sequence ID" value="AFM23228.1"/>
    <property type="molecule type" value="Genomic_DNA"/>
</dbReference>
<dbReference type="GO" id="GO:0052689">
    <property type="term" value="F:carboxylic ester hydrolase activity"/>
    <property type="evidence" value="ECO:0007669"/>
    <property type="project" value="UniProtKB-ARBA"/>
</dbReference>
<keyword evidence="4" id="KW-1185">Reference proteome</keyword>
<dbReference type="KEGG" id="dti:Desti_0495"/>
<dbReference type="InterPro" id="IPR002925">
    <property type="entry name" value="Dienelactn_hydro"/>
</dbReference>
<dbReference type="eggNOG" id="COG1073">
    <property type="taxonomic scope" value="Bacteria"/>
</dbReference>
<dbReference type="SUPFAM" id="SSF53474">
    <property type="entry name" value="alpha/beta-Hydrolases"/>
    <property type="match status" value="1"/>
</dbReference>